<feature type="non-terminal residue" evidence="1">
    <location>
        <position position="1"/>
    </location>
</feature>
<accession>A0A8J2PNQ6</accession>
<name>A0A8J2PNQ6_9HEXA</name>
<protein>
    <submittedName>
        <fullName evidence="1">Uncharacterized protein</fullName>
    </submittedName>
</protein>
<gene>
    <name evidence="1" type="ORF">AFUS01_LOCUS40318</name>
</gene>
<evidence type="ECO:0000313" key="1">
    <source>
        <dbReference type="EMBL" id="CAG7830520.1"/>
    </source>
</evidence>
<proteinExistence type="predicted"/>
<comment type="caution">
    <text evidence="1">The sequence shown here is derived from an EMBL/GenBank/DDBJ whole genome shotgun (WGS) entry which is preliminary data.</text>
</comment>
<sequence>GFSQLLREF</sequence>
<reference evidence="1" key="1">
    <citation type="submission" date="2021-06" db="EMBL/GenBank/DDBJ databases">
        <authorList>
            <person name="Hodson N. C."/>
            <person name="Mongue J. A."/>
            <person name="Jaron S. K."/>
        </authorList>
    </citation>
    <scope>NUCLEOTIDE SEQUENCE</scope>
</reference>
<evidence type="ECO:0000313" key="2">
    <source>
        <dbReference type="Proteomes" id="UP000708208"/>
    </source>
</evidence>
<dbReference type="Proteomes" id="UP000708208">
    <property type="component" value="Unassembled WGS sequence"/>
</dbReference>
<dbReference type="EMBL" id="CAJVCH010556286">
    <property type="protein sequence ID" value="CAG7830520.1"/>
    <property type="molecule type" value="Genomic_DNA"/>
</dbReference>
<keyword evidence="2" id="KW-1185">Reference proteome</keyword>
<organism evidence="1 2">
    <name type="scientific">Allacma fusca</name>
    <dbReference type="NCBI Taxonomy" id="39272"/>
    <lineage>
        <taxon>Eukaryota</taxon>
        <taxon>Metazoa</taxon>
        <taxon>Ecdysozoa</taxon>
        <taxon>Arthropoda</taxon>
        <taxon>Hexapoda</taxon>
        <taxon>Collembola</taxon>
        <taxon>Symphypleona</taxon>
        <taxon>Sminthuridae</taxon>
        <taxon>Allacma</taxon>
    </lineage>
</organism>